<proteinExistence type="inferred from homology"/>
<evidence type="ECO:0000313" key="3">
    <source>
        <dbReference type="Proteomes" id="UP000237222"/>
    </source>
</evidence>
<dbReference type="OrthoDB" id="9807606at2"/>
<organism evidence="2 3">
    <name type="scientific">Zhongshania marina</name>
    <dbReference type="NCBI Taxonomy" id="2304603"/>
    <lineage>
        <taxon>Bacteria</taxon>
        <taxon>Pseudomonadati</taxon>
        <taxon>Pseudomonadota</taxon>
        <taxon>Gammaproteobacteria</taxon>
        <taxon>Cellvibrionales</taxon>
        <taxon>Spongiibacteraceae</taxon>
        <taxon>Zhongshania</taxon>
    </lineage>
</organism>
<reference evidence="2" key="1">
    <citation type="submission" date="2018-01" db="EMBL/GenBank/DDBJ databases">
        <authorList>
            <person name="Yu X.-D."/>
        </authorList>
    </citation>
    <scope>NUCLEOTIDE SEQUENCE</scope>
    <source>
        <strain evidence="2">ZX-21</strain>
    </source>
</reference>
<dbReference type="PANTHER" id="PTHR43684:SF4">
    <property type="entry name" value="ENOYL-COA HYDRATASE_ISOMERASE FAMILY PROTEIN (AFU_ORTHOLOGUE AFUA_1G01890)"/>
    <property type="match status" value="1"/>
</dbReference>
<dbReference type="InterPro" id="IPR001753">
    <property type="entry name" value="Enoyl-CoA_hydra/iso"/>
</dbReference>
<evidence type="ECO:0000256" key="1">
    <source>
        <dbReference type="ARBA" id="ARBA00005254"/>
    </source>
</evidence>
<dbReference type="CDD" id="cd06558">
    <property type="entry name" value="crotonase-like"/>
    <property type="match status" value="1"/>
</dbReference>
<dbReference type="Gene3D" id="3.90.226.10">
    <property type="entry name" value="2-enoyl-CoA Hydratase, Chain A, domain 1"/>
    <property type="match status" value="1"/>
</dbReference>
<comment type="caution">
    <text evidence="2">The sequence shown here is derived from an EMBL/GenBank/DDBJ whole genome shotgun (WGS) entry which is preliminary data.</text>
</comment>
<dbReference type="GO" id="GO:0003824">
    <property type="term" value="F:catalytic activity"/>
    <property type="evidence" value="ECO:0007669"/>
    <property type="project" value="UniProtKB-ARBA"/>
</dbReference>
<name>A0A2S4HGU4_9GAMM</name>
<dbReference type="PANTHER" id="PTHR43684">
    <property type="match status" value="1"/>
</dbReference>
<dbReference type="SUPFAM" id="SSF52096">
    <property type="entry name" value="ClpP/crotonase"/>
    <property type="match status" value="1"/>
</dbReference>
<dbReference type="InterPro" id="IPR014748">
    <property type="entry name" value="Enoyl-CoA_hydra_C"/>
</dbReference>
<dbReference type="EMBL" id="PQGG01000019">
    <property type="protein sequence ID" value="POP53206.1"/>
    <property type="molecule type" value="Genomic_DNA"/>
</dbReference>
<comment type="similarity">
    <text evidence="1">Belongs to the enoyl-CoA hydratase/isomerase family.</text>
</comment>
<dbReference type="Pfam" id="PF00378">
    <property type="entry name" value="ECH_1"/>
    <property type="match status" value="1"/>
</dbReference>
<dbReference type="InterPro" id="IPR051053">
    <property type="entry name" value="ECH/Chromodomain_protein"/>
</dbReference>
<accession>A0A2S4HGU4</accession>
<dbReference type="InterPro" id="IPR029045">
    <property type="entry name" value="ClpP/crotonase-like_dom_sf"/>
</dbReference>
<gene>
    <name evidence="2" type="ORF">C0068_08975</name>
</gene>
<evidence type="ECO:0000313" key="2">
    <source>
        <dbReference type="EMBL" id="POP53206.1"/>
    </source>
</evidence>
<dbReference type="Gene3D" id="1.10.12.10">
    <property type="entry name" value="Lyase 2-enoyl-coa Hydratase, Chain A, domain 2"/>
    <property type="match status" value="1"/>
</dbReference>
<sequence length="264" mass="27943">MRQYTTLQWENTNGIAKITLNRPDAANSINLEMAQELMHAAMVCDEDSSIRAVILTATGNMFCAGGDVPSFKAAGDDVGLLLKDVTACLHSANARFARMTAPLIIAINGTAAGAGFSLAVSGDIALAADTAKFTMAYTGIGASPDGGASVYLPRLIGLRRSQELMFTNRVLSAQEALDWGLLTKVVSPENLMVEAETLASKLASGPKMAHGQIKQLLLGSYSNSLETQLEIESRGIAKCVSSPEGREGLLAFSEKRKPDFKSVS</sequence>
<dbReference type="Proteomes" id="UP000237222">
    <property type="component" value="Unassembled WGS sequence"/>
</dbReference>
<protein>
    <submittedName>
        <fullName evidence="2">Enoyl-CoA hydratase</fullName>
    </submittedName>
</protein>
<dbReference type="RefSeq" id="WP_103684148.1">
    <property type="nucleotide sequence ID" value="NZ_PQGG01000019.1"/>
</dbReference>
<dbReference type="AlphaFoldDB" id="A0A2S4HGU4"/>